<organism evidence="4 5">
    <name type="scientific">Parascaris equorum</name>
    <name type="common">Equine roundworm</name>
    <dbReference type="NCBI Taxonomy" id="6256"/>
    <lineage>
        <taxon>Eukaryota</taxon>
        <taxon>Metazoa</taxon>
        <taxon>Ecdysozoa</taxon>
        <taxon>Nematoda</taxon>
        <taxon>Chromadorea</taxon>
        <taxon>Rhabditida</taxon>
        <taxon>Spirurina</taxon>
        <taxon>Ascaridomorpha</taxon>
        <taxon>Ascaridoidea</taxon>
        <taxon>Ascarididae</taxon>
        <taxon>Parascaris</taxon>
    </lineage>
</organism>
<name>A0A914RTS2_PAREQ</name>
<sequence>LFVFKFLNKKHRPDEQLKLRIGIHSGSVVAGVQADEGNSRQGARLSACATWRSRNEGQGQANDLLAQRL</sequence>
<dbReference type="AlphaFoldDB" id="A0A914RTS2"/>
<dbReference type="GO" id="GO:0035556">
    <property type="term" value="P:intracellular signal transduction"/>
    <property type="evidence" value="ECO:0007669"/>
    <property type="project" value="InterPro"/>
</dbReference>
<dbReference type="WBParaSite" id="PEQ_0000824301-mRNA-1">
    <property type="protein sequence ID" value="PEQ_0000824301-mRNA-1"/>
    <property type="gene ID" value="PEQ_0000824301"/>
</dbReference>
<dbReference type="InterPro" id="IPR029787">
    <property type="entry name" value="Nucleotide_cyclase"/>
</dbReference>
<dbReference type="Proteomes" id="UP000887564">
    <property type="component" value="Unplaced"/>
</dbReference>
<comment type="catalytic activity">
    <reaction evidence="1">
        <text>GTP = 3',5'-cyclic GMP + diphosphate</text>
        <dbReference type="Rhea" id="RHEA:13665"/>
        <dbReference type="ChEBI" id="CHEBI:33019"/>
        <dbReference type="ChEBI" id="CHEBI:37565"/>
        <dbReference type="ChEBI" id="CHEBI:57746"/>
        <dbReference type="EC" id="4.6.1.2"/>
    </reaction>
</comment>
<dbReference type="Pfam" id="PF00211">
    <property type="entry name" value="Guanylate_cyc"/>
    <property type="match status" value="1"/>
</dbReference>
<feature type="domain" description="Guanylate cyclase" evidence="3">
    <location>
        <begin position="1"/>
        <end position="40"/>
    </location>
</feature>
<proteinExistence type="predicted"/>
<evidence type="ECO:0000256" key="2">
    <source>
        <dbReference type="ARBA" id="ARBA00023239"/>
    </source>
</evidence>
<evidence type="ECO:0000259" key="3">
    <source>
        <dbReference type="PROSITE" id="PS50125"/>
    </source>
</evidence>
<keyword evidence="2" id="KW-0456">Lyase</keyword>
<protein>
    <submittedName>
        <fullName evidence="5">Guanylate cyclase domain-containing protein</fullName>
    </submittedName>
</protein>
<dbReference type="PROSITE" id="PS50125">
    <property type="entry name" value="GUANYLATE_CYCLASE_2"/>
    <property type="match status" value="1"/>
</dbReference>
<dbReference type="InterPro" id="IPR001054">
    <property type="entry name" value="A/G_cyclase"/>
</dbReference>
<dbReference type="SUPFAM" id="SSF55073">
    <property type="entry name" value="Nucleotide cyclase"/>
    <property type="match status" value="1"/>
</dbReference>
<keyword evidence="4" id="KW-1185">Reference proteome</keyword>
<evidence type="ECO:0000313" key="4">
    <source>
        <dbReference type="Proteomes" id="UP000887564"/>
    </source>
</evidence>
<reference evidence="5" key="1">
    <citation type="submission" date="2022-11" db="UniProtKB">
        <authorList>
            <consortium name="WormBaseParasite"/>
        </authorList>
    </citation>
    <scope>IDENTIFICATION</scope>
</reference>
<evidence type="ECO:0000313" key="5">
    <source>
        <dbReference type="WBParaSite" id="PEQ_0000824301-mRNA-1"/>
    </source>
</evidence>
<evidence type="ECO:0000256" key="1">
    <source>
        <dbReference type="ARBA" id="ARBA00001436"/>
    </source>
</evidence>
<accession>A0A914RTS2</accession>
<dbReference type="GO" id="GO:0004383">
    <property type="term" value="F:guanylate cyclase activity"/>
    <property type="evidence" value="ECO:0007669"/>
    <property type="project" value="UniProtKB-EC"/>
</dbReference>
<dbReference type="Gene3D" id="3.30.70.1230">
    <property type="entry name" value="Nucleotide cyclase"/>
    <property type="match status" value="1"/>
</dbReference>